<evidence type="ECO:0000256" key="1">
    <source>
        <dbReference type="ARBA" id="ARBA00023002"/>
    </source>
</evidence>
<dbReference type="PROSITE" id="PS51318">
    <property type="entry name" value="TAT"/>
    <property type="match status" value="1"/>
</dbReference>
<keyword evidence="6" id="KW-1185">Reference proteome</keyword>
<dbReference type="EMBL" id="CP036289">
    <property type="protein sequence ID" value="QDU78285.1"/>
    <property type="molecule type" value="Genomic_DNA"/>
</dbReference>
<organism evidence="5 6">
    <name type="scientific">Bremerella volcania</name>
    <dbReference type="NCBI Taxonomy" id="2527984"/>
    <lineage>
        <taxon>Bacteria</taxon>
        <taxon>Pseudomonadati</taxon>
        <taxon>Planctomycetota</taxon>
        <taxon>Planctomycetia</taxon>
        <taxon>Pirellulales</taxon>
        <taxon>Pirellulaceae</taxon>
        <taxon>Bremerella</taxon>
    </lineage>
</organism>
<proteinExistence type="predicted"/>
<dbReference type="InterPro" id="IPR000683">
    <property type="entry name" value="Gfo/Idh/MocA-like_OxRdtase_N"/>
</dbReference>
<accession>A0A518CGD0</accession>
<evidence type="ECO:0000259" key="4">
    <source>
        <dbReference type="Pfam" id="PF22725"/>
    </source>
</evidence>
<dbReference type="SUPFAM" id="SSF55347">
    <property type="entry name" value="Glyceraldehyde-3-phosphate dehydrogenase-like, C-terminal domain"/>
    <property type="match status" value="1"/>
</dbReference>
<dbReference type="InterPro" id="IPR050463">
    <property type="entry name" value="Gfo/Idh/MocA_oxidrdct_glycsds"/>
</dbReference>
<dbReference type="KEGG" id="bvo:Pan97_53700"/>
<gene>
    <name evidence="5" type="primary">yhhX</name>
    <name evidence="5" type="ORF">Pan97_53700</name>
</gene>
<dbReference type="RefSeq" id="WP_144977984.1">
    <property type="nucleotide sequence ID" value="NZ_CP036289.1"/>
</dbReference>
<dbReference type="InterPro" id="IPR006311">
    <property type="entry name" value="TAT_signal"/>
</dbReference>
<keyword evidence="1 5" id="KW-0560">Oxidoreductase</keyword>
<reference evidence="6" key="1">
    <citation type="submission" date="2019-02" db="EMBL/GenBank/DDBJ databases">
        <title>Deep-cultivation of Planctomycetes and their phenomic and genomic characterization uncovers novel biology.</title>
        <authorList>
            <person name="Wiegand S."/>
            <person name="Jogler M."/>
            <person name="Boedeker C."/>
            <person name="Pinto D."/>
            <person name="Vollmers J."/>
            <person name="Rivas-Marin E."/>
            <person name="Kohn T."/>
            <person name="Peeters S.H."/>
            <person name="Heuer A."/>
            <person name="Rast P."/>
            <person name="Oberbeckmann S."/>
            <person name="Bunk B."/>
            <person name="Jeske O."/>
            <person name="Meyerdierks A."/>
            <person name="Storesund J.E."/>
            <person name="Kallscheuer N."/>
            <person name="Luecker S."/>
            <person name="Lage O.M."/>
            <person name="Pohl T."/>
            <person name="Merkel B.J."/>
            <person name="Hornburger P."/>
            <person name="Mueller R.-W."/>
            <person name="Bruemmer F."/>
            <person name="Labrenz M."/>
            <person name="Spormann A.M."/>
            <person name="Op den Camp H."/>
            <person name="Overmann J."/>
            <person name="Amann R."/>
            <person name="Jetten M.S.M."/>
            <person name="Mascher T."/>
            <person name="Medema M.H."/>
            <person name="Devos D.P."/>
            <person name="Kaster A.-K."/>
            <person name="Ovreas L."/>
            <person name="Rohde M."/>
            <person name="Galperin M.Y."/>
            <person name="Jogler C."/>
        </authorList>
    </citation>
    <scope>NUCLEOTIDE SEQUENCE [LARGE SCALE GENOMIC DNA]</scope>
    <source>
        <strain evidence="6">Pan97</strain>
    </source>
</reference>
<dbReference type="GO" id="GO:0016491">
    <property type="term" value="F:oxidoreductase activity"/>
    <property type="evidence" value="ECO:0007669"/>
    <property type="project" value="UniProtKB-KW"/>
</dbReference>
<evidence type="ECO:0000256" key="2">
    <source>
        <dbReference type="SAM" id="SignalP"/>
    </source>
</evidence>
<dbReference type="OrthoDB" id="9815825at2"/>
<dbReference type="PANTHER" id="PTHR43818:SF11">
    <property type="entry name" value="BCDNA.GH03377"/>
    <property type="match status" value="1"/>
</dbReference>
<keyword evidence="2" id="KW-0732">Signal</keyword>
<dbReference type="AlphaFoldDB" id="A0A518CGD0"/>
<dbReference type="Proteomes" id="UP000318626">
    <property type="component" value="Chromosome"/>
</dbReference>
<protein>
    <submittedName>
        <fullName evidence="5">Putative oxidoreductase YhhX</fullName>
        <ecNumber evidence="5">1.-.-.-</ecNumber>
    </submittedName>
</protein>
<dbReference type="InterPro" id="IPR055170">
    <property type="entry name" value="GFO_IDH_MocA-like_dom"/>
</dbReference>
<dbReference type="PANTHER" id="PTHR43818">
    <property type="entry name" value="BCDNA.GH03377"/>
    <property type="match status" value="1"/>
</dbReference>
<sequence precursor="true">MTKLTRRQFTTTTAAAVASLAANVHAAAPSAGSKIKVGQIGTSHAHASGKMDAMRSLSDTYEVVGLADVDLDLAKKAVQRKPYEGLKVMSIEQLLSTPGLQAVAVETEVRQLVPTARQCIEAGMHIHLDKPAGESLAAFGELCAAADANQRTIQMGYMLRYNPAFELLFEAAREGWLGEIYEIDAMMGKLASPGLRKDLARYEGGGMFELACHLIDAVVTILGKPDEVIAFTKRTEAPKDTFADNQLAVLDYPKATATVRCNHLDPFGFPRRRFQVAGSGGALEIKPLESGEVDLSLTEPRGEFKKGSQHLSLKRTGGRYDGEFTDLAKVIRGEKQLAWDRQHDLAVHEAVLKASGMPMNESGR</sequence>
<dbReference type="SUPFAM" id="SSF51735">
    <property type="entry name" value="NAD(P)-binding Rossmann-fold domains"/>
    <property type="match status" value="1"/>
</dbReference>
<evidence type="ECO:0000313" key="5">
    <source>
        <dbReference type="EMBL" id="QDU78285.1"/>
    </source>
</evidence>
<feature type="chain" id="PRO_5021754384" evidence="2">
    <location>
        <begin position="27"/>
        <end position="364"/>
    </location>
</feature>
<dbReference type="Gene3D" id="3.40.50.720">
    <property type="entry name" value="NAD(P)-binding Rossmann-like Domain"/>
    <property type="match status" value="1"/>
</dbReference>
<feature type="domain" description="GFO/IDH/MocA-like oxidoreductase" evidence="4">
    <location>
        <begin position="170"/>
        <end position="284"/>
    </location>
</feature>
<feature type="signal peptide" evidence="2">
    <location>
        <begin position="1"/>
        <end position="26"/>
    </location>
</feature>
<dbReference type="Pfam" id="PF01408">
    <property type="entry name" value="GFO_IDH_MocA"/>
    <property type="match status" value="1"/>
</dbReference>
<evidence type="ECO:0000259" key="3">
    <source>
        <dbReference type="Pfam" id="PF01408"/>
    </source>
</evidence>
<feature type="domain" description="Gfo/Idh/MocA-like oxidoreductase N-terminal" evidence="3">
    <location>
        <begin position="35"/>
        <end position="157"/>
    </location>
</feature>
<dbReference type="Pfam" id="PF22725">
    <property type="entry name" value="GFO_IDH_MocA_C3"/>
    <property type="match status" value="1"/>
</dbReference>
<name>A0A518CGD0_9BACT</name>
<dbReference type="GO" id="GO:0000166">
    <property type="term" value="F:nucleotide binding"/>
    <property type="evidence" value="ECO:0007669"/>
    <property type="project" value="InterPro"/>
</dbReference>
<dbReference type="Gene3D" id="3.30.360.10">
    <property type="entry name" value="Dihydrodipicolinate Reductase, domain 2"/>
    <property type="match status" value="1"/>
</dbReference>
<dbReference type="EC" id="1.-.-.-" evidence="5"/>
<evidence type="ECO:0000313" key="6">
    <source>
        <dbReference type="Proteomes" id="UP000318626"/>
    </source>
</evidence>
<dbReference type="InterPro" id="IPR036291">
    <property type="entry name" value="NAD(P)-bd_dom_sf"/>
</dbReference>